<keyword evidence="2" id="KW-0812">Transmembrane</keyword>
<evidence type="ECO:0000313" key="4">
    <source>
        <dbReference type="EMBL" id="EDQ99530.1"/>
    </source>
</evidence>
<protein>
    <submittedName>
        <fullName evidence="4">Predicted protein</fullName>
    </submittedName>
</protein>
<dbReference type="EMBL" id="DS547163">
    <property type="protein sequence ID" value="EDQ99530.1"/>
    <property type="molecule type" value="Genomic_DNA"/>
</dbReference>
<dbReference type="Pfam" id="PF21678">
    <property type="entry name" value="Csf1_N"/>
    <property type="match status" value="1"/>
</dbReference>
<dbReference type="GO" id="GO:0016020">
    <property type="term" value="C:membrane"/>
    <property type="evidence" value="ECO:0007669"/>
    <property type="project" value="InterPro"/>
</dbReference>
<feature type="region of interest" description="Disordered" evidence="1">
    <location>
        <begin position="146"/>
        <end position="170"/>
    </location>
</feature>
<evidence type="ECO:0000256" key="2">
    <source>
        <dbReference type="SAM" id="Phobius"/>
    </source>
</evidence>
<evidence type="ECO:0000313" key="5">
    <source>
        <dbReference type="Proteomes" id="UP000001194"/>
    </source>
</evidence>
<feature type="compositionally biased region" description="Polar residues" evidence="1">
    <location>
        <begin position="3205"/>
        <end position="3220"/>
    </location>
</feature>
<feature type="compositionally biased region" description="Acidic residues" evidence="1">
    <location>
        <begin position="1206"/>
        <end position="1217"/>
    </location>
</feature>
<feature type="compositionally biased region" description="Polar residues" evidence="1">
    <location>
        <begin position="1160"/>
        <end position="1170"/>
    </location>
</feature>
<feature type="transmembrane region" description="Helical" evidence="2">
    <location>
        <begin position="5"/>
        <end position="24"/>
    </location>
</feature>
<dbReference type="GO" id="GO:0006113">
    <property type="term" value="P:fermentation"/>
    <property type="evidence" value="ECO:0007669"/>
    <property type="project" value="InterPro"/>
</dbReference>
<sequence>MFNRLLLISCICIVVALILYFFYWNRFIAFLICAIIRVIYGNQEASSSWVEIGSIHFSLLAGRILVKDFRYHSSNQTIKIVKGQIQWRYWIRRPTTEAEIASTQGEESKHTDQSLSCRVQISFEGFEWFLYNRTAAYDSIIAQMESTSRPGSRASERRRSTNRLHRQESPFYPPSVIKRSLRIPAPIHRALSWINRQLPHLDPKDLLPLGVELTTGAIIVGNPSTPNLLIAEFHSADGTFGIVPSRSTFDSYKQVLALKFQTVLVRYVQNDEYVDPMATIGALVDGRVTRFVDSVFISRLLTHIHRTSGLRPASSYQAYRSFIRIWRQLGLYDLTNKYFATRRQQHIAHQTIQSSTRGVFRKSKKKLDEDTPIGIDFSTYEYAVERKVLECPVLELSYYVDVVGEVPPLPHHEQFSRSDLIDIGNGDTPPEWGLDLVIHGGFLKYGPWADRQRVELQRAFFPPAYQNAELSPRLKPGDKRMWTALQVFVELRDLTTLHIPFREASKDWIWDGKVPGLQRPRKREHASINVAVGDRSSINYIMPMVAGSAGYEPTLEVHLDTVAITSSLNDIRLVSAESCRVRCELPSPLRWNQERTWDIAVFLRQPVLYLLRDHINMFTDLGKDWTSGPPTDYQKFVPMIYRFKLEMHHYELNLYANDQNIIDKPLLRDENALVVVHGPHLKLEATIPSNTFRPEATTISFTVDANDTNVDISLPRWNTHALHATKEGHSLLKAGKLSVQGSYHYFAEAREEHVEQLKVAVNLQDAAYKAVGWSVRIFMVLRDNYFGSFTHFSTLYEYLDKRKRNLPHGDPIMLKYREGKSNMLQVEVALNAARCTTLVPTSLLGTQAVNFGPQKLLDETTSSGTCLVLAIPEIQLQLRLHDHYMEMSLNLDTVRGYINLNTPGRVTYAPPQLGTKEIILIDGIDVVANRLFGPPPKTSTYVCVWEIQLGSVKASLSASDAILLAAAGNFFRLNFVDIVNAPASEFVHPLDPDITFYKVTVAAIELTWRAGDAALVVSLPEGVKVDSNDLGTHQYKRVISLRAPQICFKVLFMVSSERSTWLEAAEFVADAYADIYLAPKGHHEMTLAQVAFVEEQDKLTGRARRTFGGLGNRFAGSSHITHKNDVFLPQPFLPSRARQLQERHVPRPQQQLRKDRPSTWRLSALSNLSDSEGEEGVSEADRDARLARSRTSNRIYRFGHEGDMTSGDESDDADLTDADSMGSDWSDIADSPIRDANMSLLMYYSQLTRHYIQNRSRAPNLWEGPAFVMSRERAPLTSCTTRTDKERSYDHQLPSTPFSDQLKADRTVTTLRFRTRRKLELRATPLVLPAFICLEEDIKKIPPDAELCIDLLIASYLSRVSSLKNPGELVPCFVVDLALSSTIIHILQHVPMPEEGRVPVARAMEGSNFPTKLDITAVVEVTLEGVGVVGVLADKLLSLQASFQRLSIHLDMSIDKRTLQSTLLDSTILDLSLSNVEVHKSGELLSLAGEISTTIGHRGPEIAAATAIALSTTGSQIVAVLHGSKEQKEATIRNIIHGILKVSESKPVLDPLSTIQPSYLVQSGIPLELRTVPTFRFLYHLRSCVLNLGKAERDLLSVVPNANDTVTKEVLLELLESRLNTLDQDPYNPDHKSALDIFLPSTPTSANGKGHPFVDPPSSISLRIVQTSVIIFDPSGQLPSQFNMTNLHLSIRRDWTELLQFTSNKPTSMSQTSLREKVSRSVMITSAVISLGDVTLTVFPHLMHFAQHILRVRRQHGLGLDNQTSMQDTSSSIRNSKLTNFNLIVGLRHLRVQAAAENLVIVVGVVGLQSSSSSLAQSRSDQSVNSSILFEEVYVQGRSPASPTQESDQDILAAVSVIKGRGNGVSRQELLPSRANLRIVFCIDQLKLNVPRSALRLYRFVEEWRADFLPGIEATVNALLVELNSTKSVSPALPLVSPPRSVLHLHGQLTHFEIALQVMHGTWLSLAANNTIGYTYSSSAPVSGSTHMFGCQVGSIVINVASKPNARDVAPSSRVQLVLPPLSLAGQYDGSRVHALLLAERIELKVKPSHWDTLLAVQQKFGSDFNDLLLLMQKPRLKSSAPSPRKGSGAKLQYGGFVKLKGFRIGLEGMSSTLYLECSDIGGGANSAEGWAWDIGLSGLMLSLAPRPIGRDLVLSGDRRSASITIDFNIQSSSGDHRQVGSLGKALQITITKIHAVMQPSSIGEVGDFIDHLQAEMLEHQEKRAIELAAFKEKAKNILNTFDVKVGDVQLEETTSWISEFLVHITIHNIGVAFPLAHDFDLELPHTGSRDSAAVRAFLFSVKSISFSANRGETGQAIMESLSFQFVSRFRQTFPQDFSAEKHQTRNRLIYPEMRAQLRSTSSATARKVWISANVDGFILDIDSTIPDYVFSLIDVYRQGRERVERLSATIPLLPLSATPIAEGVKPLERHYTALLTSNVFASLMFRSGKVRVYSGSATKQFRSRTLSRTVQELSDEQVLDLGAEVFNLPMVSVWAEYRATPASHKIVFDHEQEPSLLMFKTTVHSSQNTLRPKLLIFITEFVSVMESRMGKLSSGTQPELQPTPLISNIISPPRVEESEVMSSMQISFSLRIDQSKLELTCQPDVNVVAGLHWESGGFVLNVAPGARKVSFTGTVGGLTVGLKHGFLSEDCVNLDARNLAFSLAFNKTESAAGESVNFLSVTLDTEFLGGVRFSRLQDILCFKAVWLDRIPVFNNYSPTVSKVNVNPTVDERPKNGFSTAILVRIRQIRLSIDLGKSISTVVLDLNDAVMRTKLTDELYEVFMFVGEVSLSSKGNLAGQARVTTCVFQTIRRLENGAFDNSGHSQMLELRLTSGALIAALESDHHQLLHYRAEPLAVEVFDNWSMTSLEANRDTRPLHLAFTVTSPEVVAVVTVGTFPKLLSYMNKFKANLDAQREGASRESRTYWATRAPKPENPLSAVAEAMLHSARSRYKEAESGLSYVIKQHMSLRLNLLRLVVFPRTMHDVEIAQFIGQDVHARLDRIVTSDNQPAQRDLHLSFSSMTISKYTQVNHLGLVPPDPEHGLDGRAWLQALFKDAVEAIIVGLPSMKMHMVSEETVEELTRNLVYDFNSKFVRREGMRAYEDIYITLNMSLYSWLTVLRKNLTREMDQIRATEDWRTMSAAASSSPGAANQRKKGIPEPLSLTETPRSASTSSTAFSLSPTLAPGSAQYLSIERARTAVSPRDQTPKSTFLSPSQSPIPFPSKVAEEVPTSSGPPKRSGITYKPRDRHIERLTMRQLGEATPDVMHPFFMKKAGFNLEDSLPQYVHEYASGPLEEIMEVLLKLYSQQLLVAAAKGIPNSESL</sequence>
<reference evidence="4 5" key="1">
    <citation type="journal article" date="2008" name="Nature">
        <title>The genome of Laccaria bicolor provides insights into mycorrhizal symbiosis.</title>
        <authorList>
            <person name="Martin F."/>
            <person name="Aerts A."/>
            <person name="Ahren D."/>
            <person name="Brun A."/>
            <person name="Danchin E.G.J."/>
            <person name="Duchaussoy F."/>
            <person name="Gibon J."/>
            <person name="Kohler A."/>
            <person name="Lindquist E."/>
            <person name="Pereda V."/>
            <person name="Salamov A."/>
            <person name="Shapiro H.J."/>
            <person name="Wuyts J."/>
            <person name="Blaudez D."/>
            <person name="Buee M."/>
            <person name="Brokstein P."/>
            <person name="Canbaeck B."/>
            <person name="Cohen D."/>
            <person name="Courty P.E."/>
            <person name="Coutinho P.M."/>
            <person name="Delaruelle C."/>
            <person name="Detter J.C."/>
            <person name="Deveau A."/>
            <person name="DiFazio S."/>
            <person name="Duplessis S."/>
            <person name="Fraissinet-Tachet L."/>
            <person name="Lucic E."/>
            <person name="Frey-Klett P."/>
            <person name="Fourrey C."/>
            <person name="Feussner I."/>
            <person name="Gay G."/>
            <person name="Grimwood J."/>
            <person name="Hoegger P.J."/>
            <person name="Jain P."/>
            <person name="Kilaru S."/>
            <person name="Labbe J."/>
            <person name="Lin Y.C."/>
            <person name="Legue V."/>
            <person name="Le Tacon F."/>
            <person name="Marmeisse R."/>
            <person name="Melayah D."/>
            <person name="Montanini B."/>
            <person name="Muratet M."/>
            <person name="Nehls U."/>
            <person name="Niculita-Hirzel H."/>
            <person name="Oudot-Le Secq M.P."/>
            <person name="Peter M."/>
            <person name="Quesneville H."/>
            <person name="Rajashekar B."/>
            <person name="Reich M."/>
            <person name="Rouhier N."/>
            <person name="Schmutz J."/>
            <person name="Yin T."/>
            <person name="Chalot M."/>
            <person name="Henrissat B."/>
            <person name="Kuees U."/>
            <person name="Lucas S."/>
            <person name="Van de Peer Y."/>
            <person name="Podila G.K."/>
            <person name="Polle A."/>
            <person name="Pukkila P.J."/>
            <person name="Richardson P.M."/>
            <person name="Rouze P."/>
            <person name="Sanders I.R."/>
            <person name="Stajich J.E."/>
            <person name="Tunlid A."/>
            <person name="Tuskan G."/>
            <person name="Grigoriev I.V."/>
        </authorList>
    </citation>
    <scope>NUCLEOTIDE SEQUENCE [LARGE SCALE GENOMIC DNA]</scope>
    <source>
        <strain evidence="5">S238N-H82 / ATCC MYA-4686</strain>
    </source>
</reference>
<gene>
    <name evidence="4" type="ORF">LACBIDRAFT_316456</name>
</gene>
<feature type="region of interest" description="Disordered" evidence="1">
    <location>
        <begin position="3200"/>
        <end position="3245"/>
    </location>
</feature>
<dbReference type="OrthoDB" id="10051416at2759"/>
<dbReference type="PANTHER" id="PTHR32085:SF3">
    <property type="entry name" value="PROTEIN CSF1"/>
    <property type="match status" value="1"/>
</dbReference>
<keyword evidence="2" id="KW-0472">Membrane</keyword>
<dbReference type="InterPro" id="IPR029636">
    <property type="entry name" value="Csf1"/>
</dbReference>
<organism evidence="5">
    <name type="scientific">Laccaria bicolor (strain S238N-H82 / ATCC MYA-4686)</name>
    <name type="common">Bicoloured deceiver</name>
    <name type="synonym">Laccaria laccata var. bicolor</name>
    <dbReference type="NCBI Taxonomy" id="486041"/>
    <lineage>
        <taxon>Eukaryota</taxon>
        <taxon>Fungi</taxon>
        <taxon>Dikarya</taxon>
        <taxon>Basidiomycota</taxon>
        <taxon>Agaricomycotina</taxon>
        <taxon>Agaricomycetes</taxon>
        <taxon>Agaricomycetidae</taxon>
        <taxon>Agaricales</taxon>
        <taxon>Agaricineae</taxon>
        <taxon>Hydnangiaceae</taxon>
        <taxon>Laccaria</taxon>
    </lineage>
</organism>
<proteinExistence type="predicted"/>
<feature type="compositionally biased region" description="Low complexity" evidence="1">
    <location>
        <begin position="3171"/>
        <end position="3182"/>
    </location>
</feature>
<dbReference type="InParanoid" id="B0E103"/>
<feature type="compositionally biased region" description="Low complexity" evidence="1">
    <location>
        <begin position="3142"/>
        <end position="3152"/>
    </location>
</feature>
<dbReference type="InterPro" id="IPR048636">
    <property type="entry name" value="Csf1_N"/>
</dbReference>
<name>B0E103_LACBS</name>
<dbReference type="GeneID" id="6085496"/>
<dbReference type="RefSeq" id="XP_001889879.1">
    <property type="nucleotide sequence ID" value="XM_001889844.1"/>
</dbReference>
<feature type="region of interest" description="Disordered" evidence="1">
    <location>
        <begin position="1277"/>
        <end position="1296"/>
    </location>
</feature>
<feature type="domain" description="Csf1 N-terminal" evidence="3">
    <location>
        <begin position="18"/>
        <end position="803"/>
    </location>
</feature>
<evidence type="ECO:0000259" key="3">
    <source>
        <dbReference type="Pfam" id="PF21678"/>
    </source>
</evidence>
<feature type="region of interest" description="Disordered" evidence="1">
    <location>
        <begin position="1139"/>
        <end position="1229"/>
    </location>
</feature>
<feature type="region of interest" description="Disordered" evidence="1">
    <location>
        <begin position="3140"/>
        <end position="3182"/>
    </location>
</feature>
<keyword evidence="5" id="KW-1185">Reference proteome</keyword>
<dbReference type="STRING" id="486041.B0E103"/>
<accession>B0E103</accession>
<dbReference type="PANTHER" id="PTHR32085">
    <property type="entry name" value="PROTEIN CSF1"/>
    <property type="match status" value="1"/>
</dbReference>
<dbReference type="HOGENOM" id="CLU_000463_0_0_1"/>
<dbReference type="Proteomes" id="UP000001194">
    <property type="component" value="Unassembled WGS sequence"/>
</dbReference>
<dbReference type="KEGG" id="lbc:LACBIDRAFT_316456"/>
<evidence type="ECO:0000256" key="1">
    <source>
        <dbReference type="SAM" id="MobiDB-lite"/>
    </source>
</evidence>
<keyword evidence="2" id="KW-1133">Transmembrane helix</keyword>